<dbReference type="PANTHER" id="PTHR33353">
    <property type="entry name" value="PUTATIVE (AFU_ORTHOLOGUE AFUA_1G12560)-RELATED"/>
    <property type="match status" value="1"/>
</dbReference>
<dbReference type="GO" id="GO:0046872">
    <property type="term" value="F:metal ion binding"/>
    <property type="evidence" value="ECO:0007669"/>
    <property type="project" value="UniProtKB-KW"/>
</dbReference>
<evidence type="ECO:0000256" key="5">
    <source>
        <dbReference type="ARBA" id="ARBA00023033"/>
    </source>
</evidence>
<keyword evidence="7" id="KW-0136">Cellulose degradation</keyword>
<comment type="domain">
    <text evidence="7">Has a modular structure: an endo-beta-1,4-glucanase catalytic module at the N-terminus, a linker rich in serines and threonines, and a C-terminal carbohydrate-binding module (CBM).</text>
</comment>
<dbReference type="InterPro" id="IPR005103">
    <property type="entry name" value="AA9_LPMO"/>
</dbReference>
<keyword evidence="4" id="KW-0186">Copper</keyword>
<evidence type="ECO:0000256" key="3">
    <source>
        <dbReference type="ARBA" id="ARBA00023002"/>
    </source>
</evidence>
<evidence type="ECO:0000259" key="10">
    <source>
        <dbReference type="PROSITE" id="PS51164"/>
    </source>
</evidence>
<comment type="function">
    <text evidence="7">Lytic polysaccharide monooxygenase (LMPO) that depolymerizes crystalline and amorphous polysaccharides via the oxidation of scissile alpha- or beta-(1-4)-glycosidic bonds, yielding C1 and/or C4 oxidation products. Catalysis by LPMOs requires the reduction of the active-site copper from Cu(II) to Cu(I) by a reducing agent and H(2)O(2) or O(2) as a cosubstrate.</text>
</comment>
<dbReference type="GO" id="GO:0008810">
    <property type="term" value="F:cellulase activity"/>
    <property type="evidence" value="ECO:0007669"/>
    <property type="project" value="UniProtKB-UniRule"/>
</dbReference>
<dbReference type="SMART" id="SM00236">
    <property type="entry name" value="fCBD"/>
    <property type="match status" value="1"/>
</dbReference>
<keyword evidence="7" id="KW-0624">Polysaccharide degradation</keyword>
<feature type="region of interest" description="Disordered" evidence="8">
    <location>
        <begin position="248"/>
        <end position="270"/>
    </location>
</feature>
<comment type="catalytic activity">
    <reaction evidence="7">
        <text>[(1-&gt;4)-beta-D-glucosyl]n+m + reduced acceptor + O2 = 4-dehydro-beta-D-glucosyl-[(1-&gt;4)-beta-D-glucosyl]n-1 + [(1-&gt;4)-beta-D-glucosyl]m + acceptor + H2O.</text>
        <dbReference type="EC" id="1.14.99.56"/>
    </reaction>
</comment>
<dbReference type="AlphaFoldDB" id="A0A4Y7SUF9"/>
<dbReference type="InterPro" id="IPR049892">
    <property type="entry name" value="AA9"/>
</dbReference>
<gene>
    <name evidence="11" type="ORF">FA13DRAFT_1756771</name>
</gene>
<dbReference type="InterPro" id="IPR000254">
    <property type="entry name" value="CBD"/>
</dbReference>
<dbReference type="PROSITE" id="PS51164">
    <property type="entry name" value="CBM1_2"/>
    <property type="match status" value="1"/>
</dbReference>
<keyword evidence="7" id="KW-0119">Carbohydrate metabolism</keyword>
<feature type="chain" id="PRO_5021225346" description="AA9 family lytic polysaccharide monooxygenase" evidence="9">
    <location>
        <begin position="18"/>
        <end position="360"/>
    </location>
</feature>
<feature type="domain" description="CBM1" evidence="10">
    <location>
        <begin position="275"/>
        <end position="310"/>
    </location>
</feature>
<keyword evidence="7" id="KW-0964">Secreted</keyword>
<keyword evidence="12" id="KW-1185">Reference proteome</keyword>
<organism evidence="11 12">
    <name type="scientific">Coprinellus micaceus</name>
    <name type="common">Glistening ink-cap mushroom</name>
    <name type="synonym">Coprinus micaceus</name>
    <dbReference type="NCBI Taxonomy" id="71717"/>
    <lineage>
        <taxon>Eukaryota</taxon>
        <taxon>Fungi</taxon>
        <taxon>Dikarya</taxon>
        <taxon>Basidiomycota</taxon>
        <taxon>Agaricomycotina</taxon>
        <taxon>Agaricomycetes</taxon>
        <taxon>Agaricomycetidae</taxon>
        <taxon>Agaricales</taxon>
        <taxon>Agaricineae</taxon>
        <taxon>Psathyrellaceae</taxon>
        <taxon>Coprinellus</taxon>
    </lineage>
</organism>
<keyword evidence="2 9" id="KW-0732">Signal</keyword>
<keyword evidence="6 7" id="KW-1015">Disulfide bond</keyword>
<evidence type="ECO:0000313" key="11">
    <source>
        <dbReference type="EMBL" id="TEB24889.1"/>
    </source>
</evidence>
<dbReference type="STRING" id="71717.A0A4Y7SUF9"/>
<reference evidence="11 12" key="1">
    <citation type="journal article" date="2019" name="Nat. Ecol. Evol.">
        <title>Megaphylogeny resolves global patterns of mushroom evolution.</title>
        <authorList>
            <person name="Varga T."/>
            <person name="Krizsan K."/>
            <person name="Foldi C."/>
            <person name="Dima B."/>
            <person name="Sanchez-Garcia M."/>
            <person name="Sanchez-Ramirez S."/>
            <person name="Szollosi G.J."/>
            <person name="Szarkandi J.G."/>
            <person name="Papp V."/>
            <person name="Albert L."/>
            <person name="Andreopoulos W."/>
            <person name="Angelini C."/>
            <person name="Antonin V."/>
            <person name="Barry K.W."/>
            <person name="Bougher N.L."/>
            <person name="Buchanan P."/>
            <person name="Buyck B."/>
            <person name="Bense V."/>
            <person name="Catcheside P."/>
            <person name="Chovatia M."/>
            <person name="Cooper J."/>
            <person name="Damon W."/>
            <person name="Desjardin D."/>
            <person name="Finy P."/>
            <person name="Geml J."/>
            <person name="Haridas S."/>
            <person name="Hughes K."/>
            <person name="Justo A."/>
            <person name="Karasinski D."/>
            <person name="Kautmanova I."/>
            <person name="Kiss B."/>
            <person name="Kocsube S."/>
            <person name="Kotiranta H."/>
            <person name="LaButti K.M."/>
            <person name="Lechner B.E."/>
            <person name="Liimatainen K."/>
            <person name="Lipzen A."/>
            <person name="Lukacs Z."/>
            <person name="Mihaltcheva S."/>
            <person name="Morgado L.N."/>
            <person name="Niskanen T."/>
            <person name="Noordeloos M.E."/>
            <person name="Ohm R.A."/>
            <person name="Ortiz-Santana B."/>
            <person name="Ovrebo C."/>
            <person name="Racz N."/>
            <person name="Riley R."/>
            <person name="Savchenko A."/>
            <person name="Shiryaev A."/>
            <person name="Soop K."/>
            <person name="Spirin V."/>
            <person name="Szebenyi C."/>
            <person name="Tomsovsky M."/>
            <person name="Tulloss R.E."/>
            <person name="Uehling J."/>
            <person name="Grigoriev I.V."/>
            <person name="Vagvolgyi C."/>
            <person name="Papp T."/>
            <person name="Martin F.M."/>
            <person name="Miettinen O."/>
            <person name="Hibbett D.S."/>
            <person name="Nagy L.G."/>
        </authorList>
    </citation>
    <scope>NUCLEOTIDE SEQUENCE [LARGE SCALE GENOMIC DNA]</scope>
    <source>
        <strain evidence="11 12">FP101781</strain>
    </source>
</reference>
<name>A0A4Y7SUF9_COPMI</name>
<dbReference type="EMBL" id="QPFP01000062">
    <property type="protein sequence ID" value="TEB24889.1"/>
    <property type="molecule type" value="Genomic_DNA"/>
</dbReference>
<dbReference type="PANTHER" id="PTHR33353:SF13">
    <property type="entry name" value="ENDOGLUCANASE II"/>
    <property type="match status" value="1"/>
</dbReference>
<evidence type="ECO:0000256" key="8">
    <source>
        <dbReference type="SAM" id="MobiDB-lite"/>
    </source>
</evidence>
<dbReference type="SUPFAM" id="SSF57180">
    <property type="entry name" value="Cellulose-binding domain"/>
    <property type="match status" value="1"/>
</dbReference>
<dbReference type="OrthoDB" id="2525337at2759"/>
<dbReference type="CDD" id="cd21175">
    <property type="entry name" value="LPMO_AA9"/>
    <property type="match status" value="1"/>
</dbReference>
<dbReference type="GO" id="GO:0030245">
    <property type="term" value="P:cellulose catabolic process"/>
    <property type="evidence" value="ECO:0007669"/>
    <property type="project" value="UniProtKB-UniRule"/>
</dbReference>
<protein>
    <recommendedName>
        <fullName evidence="7">AA9 family lytic polysaccharide monooxygenase</fullName>
        <ecNumber evidence="7">1.14.99.56</ecNumber>
    </recommendedName>
    <alternativeName>
        <fullName evidence="7">Endo-beta-1,4-glucanase</fullName>
    </alternativeName>
    <alternativeName>
        <fullName evidence="7">Glycosyl hydrolase 61 family protein</fullName>
    </alternativeName>
</protein>
<evidence type="ECO:0000313" key="12">
    <source>
        <dbReference type="Proteomes" id="UP000298030"/>
    </source>
</evidence>
<evidence type="ECO:0000256" key="9">
    <source>
        <dbReference type="SAM" id="SignalP"/>
    </source>
</evidence>
<sequence length="360" mass="38087">MKSSAVFALAIAGVAYGHTIFQKVSVNGVDQGQLKAVRAPSSDYPIENVNDADFACNKNIQFKDSNIINIPAGARVGAWWGHVIGGAQSPNDPDHPIAKSHKGPTMVYLAKVSNAATADARGLKWFKIAEDGLTTSNGQWGVDRMINNNGWQYFDMPSCVAPGNYLMRVELIALHSAYSQGGAQFYMECAQINVTGGGSSTGTDLVSFPGAYQANHSGITINIYQNSVPNNGGQPYTIPGPPVLRCPAGGAPAPTSNPTPAPTATAAPLPSQPAGGAALYGQCGGTGWTGATSCAQGTCKVVNDWYTRPIQWLVLDNPYADCGNCDVCFRSLRAYQDFSNHSNHFPTFYTDEQRSSIPAA</sequence>
<feature type="signal peptide" evidence="9">
    <location>
        <begin position="1"/>
        <end position="17"/>
    </location>
</feature>
<dbReference type="EC" id="1.14.99.56" evidence="7"/>
<evidence type="ECO:0000256" key="4">
    <source>
        <dbReference type="ARBA" id="ARBA00023008"/>
    </source>
</evidence>
<keyword evidence="1" id="KW-0479">Metal-binding</keyword>
<keyword evidence="3" id="KW-0560">Oxidoreductase</keyword>
<proteinExistence type="predicted"/>
<dbReference type="InterPro" id="IPR035971">
    <property type="entry name" value="CBD_sf"/>
</dbReference>
<accession>A0A4Y7SUF9</accession>
<dbReference type="GO" id="GO:0005576">
    <property type="term" value="C:extracellular region"/>
    <property type="evidence" value="ECO:0007669"/>
    <property type="project" value="UniProtKB-SubCell"/>
</dbReference>
<evidence type="ECO:0000256" key="6">
    <source>
        <dbReference type="ARBA" id="ARBA00023157"/>
    </source>
</evidence>
<dbReference type="Pfam" id="PF00734">
    <property type="entry name" value="CBM_1"/>
    <property type="match status" value="1"/>
</dbReference>
<comment type="subcellular location">
    <subcellularLocation>
        <location evidence="7">Secreted</location>
    </subcellularLocation>
</comment>
<dbReference type="GO" id="GO:0004497">
    <property type="term" value="F:monooxygenase activity"/>
    <property type="evidence" value="ECO:0007669"/>
    <property type="project" value="UniProtKB-KW"/>
</dbReference>
<comment type="caution">
    <text evidence="11">The sequence shown here is derived from an EMBL/GenBank/DDBJ whole genome shotgun (WGS) entry which is preliminary data.</text>
</comment>
<dbReference type="GO" id="GO:0030248">
    <property type="term" value="F:cellulose binding"/>
    <property type="evidence" value="ECO:0007669"/>
    <property type="project" value="UniProtKB-UniRule"/>
</dbReference>
<dbReference type="Pfam" id="PF03443">
    <property type="entry name" value="AA9"/>
    <property type="match status" value="1"/>
</dbReference>
<dbReference type="Gene3D" id="2.70.50.70">
    <property type="match status" value="1"/>
</dbReference>
<evidence type="ECO:0000256" key="1">
    <source>
        <dbReference type="ARBA" id="ARBA00022723"/>
    </source>
</evidence>
<evidence type="ECO:0000256" key="7">
    <source>
        <dbReference type="RuleBase" id="RU368122"/>
    </source>
</evidence>
<evidence type="ECO:0000256" key="2">
    <source>
        <dbReference type="ARBA" id="ARBA00022729"/>
    </source>
</evidence>
<keyword evidence="5" id="KW-0503">Monooxygenase</keyword>
<dbReference type="Proteomes" id="UP000298030">
    <property type="component" value="Unassembled WGS sequence"/>
</dbReference>